<keyword evidence="5 11" id="KW-0808">Transferase</keyword>
<evidence type="ECO:0000256" key="5">
    <source>
        <dbReference type="ARBA" id="ARBA00022679"/>
    </source>
</evidence>
<dbReference type="NCBIfam" id="TIGR00482">
    <property type="entry name" value="nicotinate (nicotinamide) nucleotide adenylyltransferase"/>
    <property type="match status" value="1"/>
</dbReference>
<evidence type="ECO:0000313" key="20">
    <source>
        <dbReference type="RefSeq" id="XP_022256917.1"/>
    </source>
</evidence>
<dbReference type="InterPro" id="IPR045094">
    <property type="entry name" value="NMNAT_euk"/>
</dbReference>
<comment type="catalytic activity">
    <reaction evidence="10 11">
        <text>nicotinate beta-D-ribonucleotide + ATP + H(+) = deamido-NAD(+) + diphosphate</text>
        <dbReference type="Rhea" id="RHEA:22860"/>
        <dbReference type="ChEBI" id="CHEBI:15378"/>
        <dbReference type="ChEBI" id="CHEBI:30616"/>
        <dbReference type="ChEBI" id="CHEBI:33019"/>
        <dbReference type="ChEBI" id="CHEBI:57502"/>
        <dbReference type="ChEBI" id="CHEBI:58437"/>
        <dbReference type="EC" id="2.7.7.18"/>
    </reaction>
</comment>
<organism evidence="13 19">
    <name type="scientific">Limulus polyphemus</name>
    <name type="common">Atlantic horseshoe crab</name>
    <dbReference type="NCBI Taxonomy" id="6850"/>
    <lineage>
        <taxon>Eukaryota</taxon>
        <taxon>Metazoa</taxon>
        <taxon>Ecdysozoa</taxon>
        <taxon>Arthropoda</taxon>
        <taxon>Chelicerata</taxon>
        <taxon>Merostomata</taxon>
        <taxon>Xiphosura</taxon>
        <taxon>Limulidae</taxon>
        <taxon>Limulus</taxon>
    </lineage>
</organism>
<keyword evidence="7 11" id="KW-0547">Nucleotide-binding</keyword>
<accession>A0ABM1TM10</accession>
<dbReference type="EC" id="2.7.7.18" evidence="11"/>
<comment type="pathway">
    <text evidence="2">Cofactor biosynthesis; NAD(+) biosynthesis; deamido-NAD(+) from nicotinate D-ribonucleotide: step 1/1.</text>
</comment>
<evidence type="ECO:0000256" key="7">
    <source>
        <dbReference type="ARBA" id="ARBA00022741"/>
    </source>
</evidence>
<evidence type="ECO:0000313" key="15">
    <source>
        <dbReference type="RefSeq" id="XP_022256912.1"/>
    </source>
</evidence>
<comment type="catalytic activity">
    <reaction evidence="11">
        <text>beta-nicotinamide D-ribonucleotide + ATP + H(+) = diphosphate + NAD(+)</text>
        <dbReference type="Rhea" id="RHEA:21360"/>
        <dbReference type="ChEBI" id="CHEBI:14649"/>
        <dbReference type="ChEBI" id="CHEBI:15378"/>
        <dbReference type="ChEBI" id="CHEBI:30616"/>
        <dbReference type="ChEBI" id="CHEBI:33019"/>
        <dbReference type="ChEBI" id="CHEBI:57540"/>
        <dbReference type="EC" id="2.7.7.1"/>
    </reaction>
</comment>
<evidence type="ECO:0000256" key="3">
    <source>
        <dbReference type="ARBA" id="ARBA00007064"/>
    </source>
</evidence>
<comment type="pathway">
    <text evidence="1 11">Cofactor biosynthesis; NAD(+) biosynthesis; NAD(+) from nicotinamide D-ribonucleotide: step 1/1.</text>
</comment>
<dbReference type="CDD" id="cd09286">
    <property type="entry name" value="NMNAT_Eukarya"/>
    <property type="match status" value="1"/>
</dbReference>
<keyword evidence="8 11" id="KW-0067">ATP-binding</keyword>
<evidence type="ECO:0000313" key="14">
    <source>
        <dbReference type="RefSeq" id="XP_022256910.1"/>
    </source>
</evidence>
<dbReference type="RefSeq" id="XP_022256913.1">
    <property type="nucleotide sequence ID" value="XM_022401205.1"/>
</dbReference>
<evidence type="ECO:0000256" key="6">
    <source>
        <dbReference type="ARBA" id="ARBA00022695"/>
    </source>
</evidence>
<dbReference type="PANTHER" id="PTHR12039">
    <property type="entry name" value="NICOTINAMIDE MONONUCLEOTIDE ADENYLYLTRANSFERASE"/>
    <property type="match status" value="1"/>
</dbReference>
<name>A0ABM1TM10_LIMPO</name>
<keyword evidence="9 11" id="KW-0520">NAD</keyword>
<proteinExistence type="inferred from homology"/>
<evidence type="ECO:0000313" key="17">
    <source>
        <dbReference type="RefSeq" id="XP_022256914.1"/>
    </source>
</evidence>
<comment type="similarity">
    <text evidence="3 11">Belongs to the eukaryotic NMN adenylyltransferase family.</text>
</comment>
<dbReference type="Pfam" id="PF01467">
    <property type="entry name" value="CTP_transf_like"/>
    <property type="match status" value="1"/>
</dbReference>
<dbReference type="Gene3D" id="3.40.50.620">
    <property type="entry name" value="HUPs"/>
    <property type="match status" value="1"/>
</dbReference>
<dbReference type="RefSeq" id="XP_022256910.1">
    <property type="nucleotide sequence ID" value="XM_022401202.1"/>
</dbReference>
<dbReference type="RefSeq" id="XP_022256915.1">
    <property type="nucleotide sequence ID" value="XM_022401207.1"/>
</dbReference>
<evidence type="ECO:0000259" key="12">
    <source>
        <dbReference type="Pfam" id="PF01467"/>
    </source>
</evidence>
<evidence type="ECO:0000256" key="11">
    <source>
        <dbReference type="RuleBase" id="RU362021"/>
    </source>
</evidence>
<dbReference type="GeneID" id="106472650"/>
<evidence type="ECO:0000256" key="10">
    <source>
        <dbReference type="ARBA" id="ARBA00048721"/>
    </source>
</evidence>
<dbReference type="Proteomes" id="UP000694941">
    <property type="component" value="Unplaced"/>
</dbReference>
<dbReference type="RefSeq" id="XP_022256916.1">
    <property type="nucleotide sequence ID" value="XM_022401208.1"/>
</dbReference>
<dbReference type="InterPro" id="IPR005248">
    <property type="entry name" value="NadD/NMNAT"/>
</dbReference>
<dbReference type="RefSeq" id="XP_022256912.1">
    <property type="nucleotide sequence ID" value="XM_022401204.1"/>
</dbReference>
<dbReference type="EC" id="2.7.7.1" evidence="11"/>
<evidence type="ECO:0000256" key="4">
    <source>
        <dbReference type="ARBA" id="ARBA00022642"/>
    </source>
</evidence>
<dbReference type="RefSeq" id="XP_022256914.1">
    <property type="nucleotide sequence ID" value="XM_022401206.1"/>
</dbReference>
<evidence type="ECO:0000256" key="1">
    <source>
        <dbReference type="ARBA" id="ARBA00004658"/>
    </source>
</evidence>
<gene>
    <name evidence="14 15 16 17 18 19 20" type="primary">LOC106472650</name>
</gene>
<evidence type="ECO:0000313" key="16">
    <source>
        <dbReference type="RefSeq" id="XP_022256913.1"/>
    </source>
</evidence>
<evidence type="ECO:0000313" key="19">
    <source>
        <dbReference type="RefSeq" id="XP_022256916.1"/>
    </source>
</evidence>
<evidence type="ECO:0000256" key="2">
    <source>
        <dbReference type="ARBA" id="ARBA00005019"/>
    </source>
</evidence>
<feature type="domain" description="Cytidyltransferase-like" evidence="12">
    <location>
        <begin position="12"/>
        <end position="229"/>
    </location>
</feature>
<keyword evidence="4 11" id="KW-0662">Pyridine nucleotide biosynthesis</keyword>
<evidence type="ECO:0000256" key="9">
    <source>
        <dbReference type="ARBA" id="ARBA00023027"/>
    </source>
</evidence>
<evidence type="ECO:0000313" key="13">
    <source>
        <dbReference type="Proteomes" id="UP000694941"/>
    </source>
</evidence>
<keyword evidence="13" id="KW-1185">Reference proteome</keyword>
<protein>
    <recommendedName>
        <fullName evidence="11">Nicotinamide-nucleotide adenylyltransferase</fullName>
        <ecNumber evidence="11">2.7.7.1</ecNumber>
        <ecNumber evidence="11">2.7.7.18</ecNumber>
    </recommendedName>
</protein>
<evidence type="ECO:0000256" key="8">
    <source>
        <dbReference type="ARBA" id="ARBA00022840"/>
    </source>
</evidence>
<reference evidence="14 15" key="1">
    <citation type="submission" date="2025-05" db="UniProtKB">
        <authorList>
            <consortium name="RefSeq"/>
        </authorList>
    </citation>
    <scope>IDENTIFICATION</scope>
    <source>
        <tissue evidence="14 15">Muscle</tissue>
    </source>
</reference>
<dbReference type="SUPFAM" id="SSF52374">
    <property type="entry name" value="Nucleotidylyl transferase"/>
    <property type="match status" value="1"/>
</dbReference>
<evidence type="ECO:0000313" key="18">
    <source>
        <dbReference type="RefSeq" id="XP_022256915.1"/>
    </source>
</evidence>
<dbReference type="RefSeq" id="XP_022256917.1">
    <property type="nucleotide sequence ID" value="XM_022401209.1"/>
</dbReference>
<sequence length="296" mass="33945">MMMQDKPKVVLLACGSFNPITNMHLRMFELARDYLHSTKRYQVIGGIISPVSDGYGKKGLLTAKHRCEMLQRALQTSDWIRLDTWESDQTTWTETRKVLQHHQNLFDSIVNGNKSSSNLRKKQKLDYDKINANTIGAKVSSPTWDLSQPVQVKLLCGADLLESFGVPKLWKDEDIADIVGNFGLVVITRKGSNPQRFIYESDVLTKYQWNIHLVTEWITNDISSTKIREGRALRRGESVRYLLQDAVIQYIKDQKLYQDPHKDDPTHAVAEILYMMGRVLGCVYKNSRNLELTGNV</sequence>
<dbReference type="InterPro" id="IPR051182">
    <property type="entry name" value="Euk_NMN_adenylyltrnsfrase"/>
</dbReference>
<dbReference type="InterPro" id="IPR014729">
    <property type="entry name" value="Rossmann-like_a/b/a_fold"/>
</dbReference>
<keyword evidence="6 11" id="KW-0548">Nucleotidyltransferase</keyword>
<dbReference type="PANTHER" id="PTHR12039:SF0">
    <property type="entry name" value="NICOTINAMIDE-NUCLEOTIDE ADENYLYLTRANSFERASE"/>
    <property type="match status" value="1"/>
</dbReference>
<dbReference type="InterPro" id="IPR004821">
    <property type="entry name" value="Cyt_trans-like"/>
</dbReference>